<sequence>MTISVEFDGKGRSVTGIASYGSAANAGAGVRKISGIISKAELTGADERHLYYRLIVRPTLWLTTRNSRSRIFQNKSVLDITVDVLRDYPVVYDMRACAFKLEDGYLRRDFVRQMWESDFDFLTRLWRECA</sequence>
<dbReference type="Proteomes" id="UP000325811">
    <property type="component" value="Chromosome I"/>
</dbReference>
<organism evidence="1 2">
    <name type="scientific">Paraburkholderia dioscoreae</name>
    <dbReference type="NCBI Taxonomy" id="2604047"/>
    <lineage>
        <taxon>Bacteria</taxon>
        <taxon>Pseudomonadati</taxon>
        <taxon>Pseudomonadota</taxon>
        <taxon>Betaproteobacteria</taxon>
        <taxon>Burkholderiales</taxon>
        <taxon>Burkholderiaceae</taxon>
        <taxon>Paraburkholderia</taxon>
    </lineage>
</organism>
<protein>
    <submittedName>
        <fullName evidence="1">Uncharacterized protein</fullName>
    </submittedName>
</protein>
<accession>A0A5Q4ZJ06</accession>
<reference evidence="1 2" key="1">
    <citation type="submission" date="2019-08" db="EMBL/GenBank/DDBJ databases">
        <authorList>
            <person name="Herpell B J."/>
        </authorList>
    </citation>
    <scope>NUCLEOTIDE SEQUENCE [LARGE SCALE GENOMIC DNA]</scope>
    <source>
        <strain evidence="2">Msb3</strain>
    </source>
</reference>
<dbReference type="AlphaFoldDB" id="A0A5Q4ZJ06"/>
<dbReference type="Gene3D" id="3.55.50.10">
    <property type="entry name" value="Baseplate protein-like domains"/>
    <property type="match status" value="1"/>
</dbReference>
<proteinExistence type="predicted"/>
<evidence type="ECO:0000313" key="2">
    <source>
        <dbReference type="Proteomes" id="UP000325811"/>
    </source>
</evidence>
<dbReference type="Pfam" id="PF05954">
    <property type="entry name" value="Phage_GPD"/>
    <property type="match status" value="1"/>
</dbReference>
<gene>
    <name evidence="1" type="ORF">PDMSB3_0856</name>
</gene>
<dbReference type="EMBL" id="LR699553">
    <property type="protein sequence ID" value="VVD27318.1"/>
    <property type="molecule type" value="Genomic_DNA"/>
</dbReference>
<evidence type="ECO:0000313" key="1">
    <source>
        <dbReference type="EMBL" id="VVD27318.1"/>
    </source>
</evidence>
<dbReference type="KEGG" id="pdio:PDMSB3_0856"/>
<dbReference type="SUPFAM" id="SSF69279">
    <property type="entry name" value="Phage tail proteins"/>
    <property type="match status" value="1"/>
</dbReference>
<name>A0A5Q4ZJ06_9BURK</name>
<keyword evidence="2" id="KW-1185">Reference proteome</keyword>